<organism evidence="8 9">
    <name type="scientific">Megasphaera vaginalis</name>
    <name type="common">ex Srinivasan et al. 2021</name>
    <dbReference type="NCBI Taxonomy" id="1111454"/>
    <lineage>
        <taxon>Bacteria</taxon>
        <taxon>Bacillati</taxon>
        <taxon>Bacillota</taxon>
        <taxon>Negativicutes</taxon>
        <taxon>Veillonellales</taxon>
        <taxon>Veillonellaceae</taxon>
        <taxon>Megasphaera</taxon>
    </lineage>
</organism>
<dbReference type="STRING" id="1111454.HMPREF1250_1723"/>
<sequence>MKKPKFIDLFCGCGGLSLGFKMSGFDPIAGIDHNQAAIKTYRRNFRKTRAIRADILTIEKDDILSRIGNIQDIDVIIGGPPCQGFSNANKNYVELDDPRNKLFFEFVKFVELAQPRVVVIENVPQIITKDGGYAKDRITEIFTDRGYSVTNAVLDASDYGVPQKRLRNFFIITKGEKFDMTRIMKSNIAITVKDAIGELYQFEGTSSEFRELHMAPNTPYRTYLRARNNIIVNHDIHYPAEIQQKRISYVPQGGNWHDVPEELWETTRTTNSGRKNRHSSAYKRLKEDDFSVTIDAGNQHSNYYHPIFHRLPTVREAARLQSFPDNFVFEGIMTEQYLQVGNAVPPLLAKCIADAIRELFEDEE</sequence>
<keyword evidence="2 5" id="KW-0808">Transferase</keyword>
<keyword evidence="9" id="KW-1185">Reference proteome</keyword>
<feature type="active site" evidence="5">
    <location>
        <position position="82"/>
    </location>
</feature>
<dbReference type="eggNOG" id="COG0270">
    <property type="taxonomic scope" value="Bacteria"/>
</dbReference>
<comment type="similarity">
    <text evidence="5 6">Belongs to the class I-like SAM-binding methyltransferase superfamily. C5-methyltransferase family.</text>
</comment>
<evidence type="ECO:0000256" key="4">
    <source>
        <dbReference type="ARBA" id="ARBA00022747"/>
    </source>
</evidence>
<dbReference type="Gene3D" id="3.40.50.150">
    <property type="entry name" value="Vaccinia Virus protein VP39"/>
    <property type="match status" value="1"/>
</dbReference>
<dbReference type="PROSITE" id="PS00094">
    <property type="entry name" value="C5_MTASE_1"/>
    <property type="match status" value="1"/>
</dbReference>
<accession>U7UCP9</accession>
<dbReference type="GO" id="GO:0044027">
    <property type="term" value="P:negative regulation of gene expression via chromosomal CpG island methylation"/>
    <property type="evidence" value="ECO:0007669"/>
    <property type="project" value="TreeGrafter"/>
</dbReference>
<dbReference type="Gene3D" id="3.90.120.10">
    <property type="entry name" value="DNA Methylase, subunit A, domain 2"/>
    <property type="match status" value="1"/>
</dbReference>
<proteinExistence type="inferred from homology"/>
<evidence type="ECO:0000256" key="5">
    <source>
        <dbReference type="PROSITE-ProRule" id="PRU01016"/>
    </source>
</evidence>
<dbReference type="GO" id="GO:0003677">
    <property type="term" value="F:DNA binding"/>
    <property type="evidence" value="ECO:0007669"/>
    <property type="project" value="TreeGrafter"/>
</dbReference>
<keyword evidence="4" id="KW-0680">Restriction system</keyword>
<dbReference type="InterPro" id="IPR018117">
    <property type="entry name" value="C5_DNA_meth_AS"/>
</dbReference>
<dbReference type="PRINTS" id="PR00105">
    <property type="entry name" value="C5METTRFRASE"/>
</dbReference>
<comment type="catalytic activity">
    <reaction evidence="7">
        <text>a 2'-deoxycytidine in DNA + S-adenosyl-L-methionine = a 5-methyl-2'-deoxycytidine in DNA + S-adenosyl-L-homocysteine + H(+)</text>
        <dbReference type="Rhea" id="RHEA:13681"/>
        <dbReference type="Rhea" id="RHEA-COMP:11369"/>
        <dbReference type="Rhea" id="RHEA-COMP:11370"/>
        <dbReference type="ChEBI" id="CHEBI:15378"/>
        <dbReference type="ChEBI" id="CHEBI:57856"/>
        <dbReference type="ChEBI" id="CHEBI:59789"/>
        <dbReference type="ChEBI" id="CHEBI:85452"/>
        <dbReference type="ChEBI" id="CHEBI:85454"/>
        <dbReference type="EC" id="2.1.1.37"/>
    </reaction>
</comment>
<evidence type="ECO:0000313" key="9">
    <source>
        <dbReference type="Proteomes" id="UP000017090"/>
    </source>
</evidence>
<dbReference type="GO" id="GO:0009307">
    <property type="term" value="P:DNA restriction-modification system"/>
    <property type="evidence" value="ECO:0007669"/>
    <property type="project" value="UniProtKB-KW"/>
</dbReference>
<dbReference type="InterPro" id="IPR050390">
    <property type="entry name" value="C5-Methyltransferase"/>
</dbReference>
<dbReference type="AlphaFoldDB" id="U7UCP9"/>
<comment type="caution">
    <text evidence="8">The sequence shown here is derived from an EMBL/GenBank/DDBJ whole genome shotgun (WGS) entry which is preliminary data.</text>
</comment>
<keyword evidence="3 5" id="KW-0949">S-adenosyl-L-methionine</keyword>
<gene>
    <name evidence="8" type="primary">dcm_1</name>
    <name evidence="8" type="ORF">HMPREF1250_1723</name>
</gene>
<evidence type="ECO:0000256" key="1">
    <source>
        <dbReference type="ARBA" id="ARBA00022603"/>
    </source>
</evidence>
<dbReference type="InterPro" id="IPR029063">
    <property type="entry name" value="SAM-dependent_MTases_sf"/>
</dbReference>
<dbReference type="PANTHER" id="PTHR10629:SF52">
    <property type="entry name" value="DNA (CYTOSINE-5)-METHYLTRANSFERASE 1"/>
    <property type="match status" value="1"/>
</dbReference>
<dbReference type="EMBL" id="AWXA01000053">
    <property type="protein sequence ID" value="ERT57192.1"/>
    <property type="molecule type" value="Genomic_DNA"/>
</dbReference>
<evidence type="ECO:0000313" key="8">
    <source>
        <dbReference type="EMBL" id="ERT57192.1"/>
    </source>
</evidence>
<dbReference type="EC" id="2.1.1.37" evidence="7"/>
<dbReference type="PATRIC" id="fig|1111454.3.peg.2014"/>
<evidence type="ECO:0000256" key="6">
    <source>
        <dbReference type="RuleBase" id="RU000416"/>
    </source>
</evidence>
<protein>
    <recommendedName>
        <fullName evidence="7">Cytosine-specific methyltransferase</fullName>
        <ecNumber evidence="7">2.1.1.37</ecNumber>
    </recommendedName>
</protein>
<dbReference type="NCBIfam" id="TIGR00675">
    <property type="entry name" value="dcm"/>
    <property type="match status" value="1"/>
</dbReference>
<keyword evidence="1 5" id="KW-0489">Methyltransferase</keyword>
<evidence type="ECO:0000256" key="3">
    <source>
        <dbReference type="ARBA" id="ARBA00022691"/>
    </source>
</evidence>
<dbReference type="GO" id="GO:0032259">
    <property type="term" value="P:methylation"/>
    <property type="evidence" value="ECO:0007669"/>
    <property type="project" value="UniProtKB-KW"/>
</dbReference>
<dbReference type="PROSITE" id="PS51679">
    <property type="entry name" value="SAM_MT_C5"/>
    <property type="match status" value="1"/>
</dbReference>
<dbReference type="Proteomes" id="UP000017090">
    <property type="component" value="Unassembled WGS sequence"/>
</dbReference>
<name>U7UCP9_9FIRM</name>
<evidence type="ECO:0000256" key="7">
    <source>
        <dbReference type="RuleBase" id="RU000417"/>
    </source>
</evidence>
<dbReference type="RefSeq" id="WP_023054498.1">
    <property type="nucleotide sequence ID" value="NZ_AWXA01000053.1"/>
</dbReference>
<dbReference type="InterPro" id="IPR001525">
    <property type="entry name" value="C5_MeTfrase"/>
</dbReference>
<dbReference type="PANTHER" id="PTHR10629">
    <property type="entry name" value="CYTOSINE-SPECIFIC METHYLTRANSFERASE"/>
    <property type="match status" value="1"/>
</dbReference>
<dbReference type="GO" id="GO:0003886">
    <property type="term" value="F:DNA (cytosine-5-)-methyltransferase activity"/>
    <property type="evidence" value="ECO:0007669"/>
    <property type="project" value="UniProtKB-EC"/>
</dbReference>
<dbReference type="Pfam" id="PF00145">
    <property type="entry name" value="DNA_methylase"/>
    <property type="match status" value="1"/>
</dbReference>
<evidence type="ECO:0000256" key="2">
    <source>
        <dbReference type="ARBA" id="ARBA00022679"/>
    </source>
</evidence>
<dbReference type="SUPFAM" id="SSF53335">
    <property type="entry name" value="S-adenosyl-L-methionine-dependent methyltransferases"/>
    <property type="match status" value="1"/>
</dbReference>
<reference evidence="8 9" key="1">
    <citation type="submission" date="2013-09" db="EMBL/GenBank/DDBJ databases">
        <authorList>
            <person name="Durkin A.S."/>
            <person name="Haft D.R."/>
            <person name="McCorrison J."/>
            <person name="Torralba M."/>
            <person name="Gillis M."/>
            <person name="Haft D.H."/>
            <person name="Methe B."/>
            <person name="Sutton G."/>
            <person name="Nelson K.E."/>
        </authorList>
    </citation>
    <scope>NUCLEOTIDE SEQUENCE [LARGE SCALE GENOMIC DNA]</scope>
    <source>
        <strain evidence="8 9">BV3C16-1</strain>
    </source>
</reference>